<sequence length="76" mass="8467">MATLELSFAKGALDKAVHTGGAATRYRDTRYPNLYIEVGARSTTWRYRKILEGSERHRDPRDVAADGRDRSGPDSG</sequence>
<dbReference type="AlphaFoldDB" id="A0A644VGV8"/>
<evidence type="ECO:0000256" key="1">
    <source>
        <dbReference type="SAM" id="MobiDB-lite"/>
    </source>
</evidence>
<feature type="region of interest" description="Disordered" evidence="1">
    <location>
        <begin position="56"/>
        <end position="76"/>
    </location>
</feature>
<accession>A0A644VGV8</accession>
<name>A0A644VGV8_9ZZZZ</name>
<dbReference type="EMBL" id="VSSQ01000306">
    <property type="protein sequence ID" value="MPL90511.1"/>
    <property type="molecule type" value="Genomic_DNA"/>
</dbReference>
<reference evidence="2" key="1">
    <citation type="submission" date="2019-08" db="EMBL/GenBank/DDBJ databases">
        <authorList>
            <person name="Kucharzyk K."/>
            <person name="Murdoch R.W."/>
            <person name="Higgins S."/>
            <person name="Loffler F."/>
        </authorList>
    </citation>
    <scope>NUCLEOTIDE SEQUENCE</scope>
</reference>
<evidence type="ECO:0000313" key="2">
    <source>
        <dbReference type="EMBL" id="MPL90511.1"/>
    </source>
</evidence>
<gene>
    <name evidence="2" type="ORF">SDC9_36563</name>
</gene>
<organism evidence="2">
    <name type="scientific">bioreactor metagenome</name>
    <dbReference type="NCBI Taxonomy" id="1076179"/>
    <lineage>
        <taxon>unclassified sequences</taxon>
        <taxon>metagenomes</taxon>
        <taxon>ecological metagenomes</taxon>
    </lineage>
</organism>
<comment type="caution">
    <text evidence="2">The sequence shown here is derived from an EMBL/GenBank/DDBJ whole genome shotgun (WGS) entry which is preliminary data.</text>
</comment>
<protein>
    <submittedName>
        <fullName evidence="2">Uncharacterized protein</fullName>
    </submittedName>
</protein>
<proteinExistence type="predicted"/>